<dbReference type="CDD" id="cd16495">
    <property type="entry name" value="RING_CH-C4HC3_MARCH"/>
    <property type="match status" value="1"/>
</dbReference>
<keyword evidence="3 10" id="KW-0812">Transmembrane</keyword>
<feature type="domain" description="RING-CH-type" evidence="11">
    <location>
        <begin position="20"/>
        <end position="85"/>
    </location>
</feature>
<evidence type="ECO:0000256" key="1">
    <source>
        <dbReference type="ARBA" id="ARBA00004141"/>
    </source>
</evidence>
<dbReference type="GO" id="GO:0016740">
    <property type="term" value="F:transferase activity"/>
    <property type="evidence" value="ECO:0007669"/>
    <property type="project" value="UniProtKB-KW"/>
</dbReference>
<dbReference type="EMBL" id="HBNR01036501">
    <property type="protein sequence ID" value="CAE4592819.1"/>
    <property type="molecule type" value="Transcribed_RNA"/>
</dbReference>
<dbReference type="SUPFAM" id="SSF57850">
    <property type="entry name" value="RING/U-box"/>
    <property type="match status" value="1"/>
</dbReference>
<evidence type="ECO:0000256" key="4">
    <source>
        <dbReference type="ARBA" id="ARBA00022723"/>
    </source>
</evidence>
<dbReference type="InterPro" id="IPR013083">
    <property type="entry name" value="Znf_RING/FYVE/PHD"/>
</dbReference>
<feature type="transmembrane region" description="Helical" evidence="10">
    <location>
        <begin position="234"/>
        <end position="252"/>
    </location>
</feature>
<gene>
    <name evidence="12" type="ORF">AMON00008_LOCUS25118</name>
</gene>
<evidence type="ECO:0000256" key="7">
    <source>
        <dbReference type="ARBA" id="ARBA00022833"/>
    </source>
</evidence>
<proteinExistence type="predicted"/>
<dbReference type="PANTHER" id="PTHR46065:SF3">
    <property type="entry name" value="FI20425P1"/>
    <property type="match status" value="1"/>
</dbReference>
<evidence type="ECO:0000256" key="6">
    <source>
        <dbReference type="ARBA" id="ARBA00022786"/>
    </source>
</evidence>
<comment type="subcellular location">
    <subcellularLocation>
        <location evidence="1">Membrane</location>
        <topology evidence="1">Multi-pass membrane protein</topology>
    </subcellularLocation>
</comment>
<dbReference type="PANTHER" id="PTHR46065">
    <property type="entry name" value="E3 UBIQUITIN-PROTEIN LIGASE MARCH 2/3 FAMILY MEMBER"/>
    <property type="match status" value="1"/>
</dbReference>
<feature type="transmembrane region" description="Helical" evidence="10">
    <location>
        <begin position="288"/>
        <end position="311"/>
    </location>
</feature>
<keyword evidence="2" id="KW-0808">Transferase</keyword>
<dbReference type="AlphaFoldDB" id="A0A7S4QSZ5"/>
<organism evidence="12">
    <name type="scientific">Alexandrium monilatum</name>
    <dbReference type="NCBI Taxonomy" id="311494"/>
    <lineage>
        <taxon>Eukaryota</taxon>
        <taxon>Sar</taxon>
        <taxon>Alveolata</taxon>
        <taxon>Dinophyceae</taxon>
        <taxon>Gonyaulacales</taxon>
        <taxon>Pyrocystaceae</taxon>
        <taxon>Alexandrium</taxon>
    </lineage>
</organism>
<dbReference type="Pfam" id="PF12906">
    <property type="entry name" value="RINGv"/>
    <property type="match status" value="1"/>
</dbReference>
<sequence>MQSRRWLVGLPTWSEAAKAVPVVAKTPCRICHSFEETRDDPLVAPCRCDGSLRYVHNACQQGWLRCRPGPRDYTCELCRSALACRLTLAARVEVVAVGVASVAAWAVQVASAVRMARLALRLLVFRWRHSSVGIPAARGLPLPGPALPAAAGGDDLTQGALVQAVLAAGAVLVAQMTLAAFRRPVVLLGEGALARLCHVKTGSAMLFVLHEMPLLLHELVGAFPPAHRVAPLPAWRAIGVALLLDALLLAFFRVPQGHRGKFAALPRVALGACRLLLAVDSLRLAARFFASSACIAMLFALYMVLCIPWLFGEAVRNFRRRRHRHGSVQVVFLVLRAAVRLALLDALGSSQAGCLLASSGRSVDAVWLALEGALLWDLLAGRRGVCCAREVDSQCLWTVAVLGQATLVAIDHLCGLGPAASGGGMDPGALQSLWQRRHHSGTPGIPPPTWLLRSAGANAGAQEAALLLCLAVYVGIHSAVFASWASRARRALARAVTSVPPDWVLFYDRAHHRVH</sequence>
<dbReference type="SMART" id="SM00744">
    <property type="entry name" value="RINGv"/>
    <property type="match status" value="1"/>
</dbReference>
<keyword evidence="5" id="KW-0863">Zinc-finger</keyword>
<dbReference type="PROSITE" id="PS51292">
    <property type="entry name" value="ZF_RING_CH"/>
    <property type="match status" value="1"/>
</dbReference>
<keyword evidence="8 10" id="KW-1133">Transmembrane helix</keyword>
<reference evidence="12" key="1">
    <citation type="submission" date="2021-01" db="EMBL/GenBank/DDBJ databases">
        <authorList>
            <person name="Corre E."/>
            <person name="Pelletier E."/>
            <person name="Niang G."/>
            <person name="Scheremetjew M."/>
            <person name="Finn R."/>
            <person name="Kale V."/>
            <person name="Holt S."/>
            <person name="Cochrane G."/>
            <person name="Meng A."/>
            <person name="Brown T."/>
            <person name="Cohen L."/>
        </authorList>
    </citation>
    <scope>NUCLEOTIDE SEQUENCE</scope>
    <source>
        <strain evidence="12">CCMP3105</strain>
    </source>
</reference>
<keyword evidence="6" id="KW-0833">Ubl conjugation pathway</keyword>
<dbReference type="Gene3D" id="3.30.40.10">
    <property type="entry name" value="Zinc/RING finger domain, C3HC4 (zinc finger)"/>
    <property type="match status" value="1"/>
</dbReference>
<protein>
    <recommendedName>
        <fullName evidence="11">RING-CH-type domain-containing protein</fullName>
    </recommendedName>
</protein>
<evidence type="ECO:0000256" key="3">
    <source>
        <dbReference type="ARBA" id="ARBA00022692"/>
    </source>
</evidence>
<keyword evidence="7" id="KW-0862">Zinc</keyword>
<evidence type="ECO:0000256" key="9">
    <source>
        <dbReference type="ARBA" id="ARBA00023136"/>
    </source>
</evidence>
<dbReference type="InterPro" id="IPR011016">
    <property type="entry name" value="Znf_RING-CH"/>
</dbReference>
<evidence type="ECO:0000256" key="2">
    <source>
        <dbReference type="ARBA" id="ARBA00022679"/>
    </source>
</evidence>
<feature type="transmembrane region" description="Helical" evidence="10">
    <location>
        <begin position="464"/>
        <end position="485"/>
    </location>
</feature>
<keyword evidence="4" id="KW-0479">Metal-binding</keyword>
<name>A0A7S4QSZ5_9DINO</name>
<evidence type="ECO:0000256" key="8">
    <source>
        <dbReference type="ARBA" id="ARBA00022989"/>
    </source>
</evidence>
<evidence type="ECO:0000256" key="5">
    <source>
        <dbReference type="ARBA" id="ARBA00022771"/>
    </source>
</evidence>
<evidence type="ECO:0000256" key="10">
    <source>
        <dbReference type="SAM" id="Phobius"/>
    </source>
</evidence>
<evidence type="ECO:0000313" key="12">
    <source>
        <dbReference type="EMBL" id="CAE4592819.1"/>
    </source>
</evidence>
<dbReference type="GO" id="GO:0008270">
    <property type="term" value="F:zinc ion binding"/>
    <property type="evidence" value="ECO:0007669"/>
    <property type="project" value="UniProtKB-KW"/>
</dbReference>
<dbReference type="GO" id="GO:0016020">
    <property type="term" value="C:membrane"/>
    <property type="evidence" value="ECO:0007669"/>
    <property type="project" value="UniProtKB-SubCell"/>
</dbReference>
<keyword evidence="9 10" id="KW-0472">Membrane</keyword>
<accession>A0A7S4QSZ5</accession>
<evidence type="ECO:0000259" key="11">
    <source>
        <dbReference type="PROSITE" id="PS51292"/>
    </source>
</evidence>